<sequence length="347" mass="39703">MFFSRAYSSEYGNDEDRDSYEPSRNYGYHYSTSFTDTRANTPQPGSDSDQEDDDDDDGTGYYGWPPNDSSYSASHVYKSNGSDDNDEEEKWEYSSSRYYNYSPPRPLQPRLPTTYQHSSSPNTSPSEDEASPTSYTEPQGTSESPTYTLPSFQEGFSGIPEYSRTSGYNTYASTSYGESSCPSNYASTSSSHGYHYQQSHQYYSGYDYEESQASASASYHTEQQSANIDEYQNTEPLNIQEIRNFCTNTQTGEYDYVGLYNYYQSIEQEMEGKVKKYVLTGTSSNTKRYHRIQLIGRRLDYLKSLYDYDLNLAIQAFEEEKGELSLSAYTRKLVSINKDIKRSGFGY</sequence>
<feature type="region of interest" description="Disordered" evidence="1">
    <location>
        <begin position="1"/>
        <end position="160"/>
    </location>
</feature>
<accession>A0A9W7ZXZ1</accession>
<gene>
    <name evidence="2" type="ORF">H4219_004970</name>
</gene>
<evidence type="ECO:0000256" key="1">
    <source>
        <dbReference type="SAM" id="MobiDB-lite"/>
    </source>
</evidence>
<feature type="compositionally biased region" description="Polar residues" evidence="1">
    <location>
        <begin position="30"/>
        <end position="41"/>
    </location>
</feature>
<feature type="compositionally biased region" description="Acidic residues" evidence="1">
    <location>
        <begin position="48"/>
        <end position="58"/>
    </location>
</feature>
<comment type="caution">
    <text evidence="2">The sequence shown here is derived from an EMBL/GenBank/DDBJ whole genome shotgun (WGS) entry which is preliminary data.</text>
</comment>
<keyword evidence="3" id="KW-1185">Reference proteome</keyword>
<feature type="compositionally biased region" description="Polar residues" evidence="1">
    <location>
        <begin position="67"/>
        <end position="82"/>
    </location>
</feature>
<dbReference type="AlphaFoldDB" id="A0A9W7ZXZ1"/>
<protein>
    <submittedName>
        <fullName evidence="2">Uncharacterized protein</fullName>
    </submittedName>
</protein>
<proteinExistence type="predicted"/>
<name>A0A9W7ZXZ1_9FUNG</name>
<evidence type="ECO:0000313" key="2">
    <source>
        <dbReference type="EMBL" id="KAJ1914003.1"/>
    </source>
</evidence>
<organism evidence="2 3">
    <name type="scientific">Mycoemilia scoparia</name>
    <dbReference type="NCBI Taxonomy" id="417184"/>
    <lineage>
        <taxon>Eukaryota</taxon>
        <taxon>Fungi</taxon>
        <taxon>Fungi incertae sedis</taxon>
        <taxon>Zoopagomycota</taxon>
        <taxon>Kickxellomycotina</taxon>
        <taxon>Kickxellomycetes</taxon>
        <taxon>Kickxellales</taxon>
        <taxon>Kickxellaceae</taxon>
        <taxon>Mycoemilia</taxon>
    </lineage>
</organism>
<feature type="compositionally biased region" description="Polar residues" evidence="1">
    <location>
        <begin position="1"/>
        <end position="11"/>
    </location>
</feature>
<dbReference type="OrthoDB" id="10592943at2759"/>
<dbReference type="Proteomes" id="UP001150538">
    <property type="component" value="Unassembled WGS sequence"/>
</dbReference>
<reference evidence="2" key="1">
    <citation type="submission" date="2022-07" db="EMBL/GenBank/DDBJ databases">
        <title>Phylogenomic reconstructions and comparative analyses of Kickxellomycotina fungi.</title>
        <authorList>
            <person name="Reynolds N.K."/>
            <person name="Stajich J.E."/>
            <person name="Barry K."/>
            <person name="Grigoriev I.V."/>
            <person name="Crous P."/>
            <person name="Smith M.E."/>
        </authorList>
    </citation>
    <scope>NUCLEOTIDE SEQUENCE</scope>
    <source>
        <strain evidence="2">NBRC 100468</strain>
    </source>
</reference>
<feature type="compositionally biased region" description="Polar residues" evidence="1">
    <location>
        <begin position="115"/>
        <end position="151"/>
    </location>
</feature>
<dbReference type="EMBL" id="JANBPU010000224">
    <property type="protein sequence ID" value="KAJ1914003.1"/>
    <property type="molecule type" value="Genomic_DNA"/>
</dbReference>
<evidence type="ECO:0000313" key="3">
    <source>
        <dbReference type="Proteomes" id="UP001150538"/>
    </source>
</evidence>
<feature type="compositionally biased region" description="Low complexity" evidence="1">
    <location>
        <begin position="93"/>
        <end position="102"/>
    </location>
</feature>